<gene>
    <name evidence="4" type="ORF">LWI29_013556</name>
</gene>
<reference evidence="4" key="1">
    <citation type="journal article" date="2022" name="Plant J.">
        <title>Strategies of tolerance reflected in two North American maple genomes.</title>
        <authorList>
            <person name="McEvoy S.L."/>
            <person name="Sezen U.U."/>
            <person name="Trouern-Trend A."/>
            <person name="McMahon S.M."/>
            <person name="Schaberg P.G."/>
            <person name="Yang J."/>
            <person name="Wegrzyn J.L."/>
            <person name="Swenson N.G."/>
        </authorList>
    </citation>
    <scope>NUCLEOTIDE SEQUENCE</scope>
    <source>
        <strain evidence="4">NS2018</strain>
    </source>
</reference>
<keyword evidence="2" id="KW-0067">ATP-binding</keyword>
<evidence type="ECO:0000313" key="5">
    <source>
        <dbReference type="Proteomes" id="UP001168877"/>
    </source>
</evidence>
<evidence type="ECO:0000313" key="4">
    <source>
        <dbReference type="EMBL" id="KAK0584456.1"/>
    </source>
</evidence>
<accession>A0AA39VMG7</accession>
<dbReference type="AlphaFoldDB" id="A0AA39VMG7"/>
<dbReference type="SUPFAM" id="SSF56112">
    <property type="entry name" value="Protein kinase-like (PK-like)"/>
    <property type="match status" value="1"/>
</dbReference>
<protein>
    <recommendedName>
        <fullName evidence="6">Protein kinase domain-containing protein</fullName>
    </recommendedName>
</protein>
<evidence type="ECO:0000256" key="3">
    <source>
        <dbReference type="SAM" id="SignalP"/>
    </source>
</evidence>
<proteinExistence type="predicted"/>
<dbReference type="GO" id="GO:0005886">
    <property type="term" value="C:plasma membrane"/>
    <property type="evidence" value="ECO:0007669"/>
    <property type="project" value="TreeGrafter"/>
</dbReference>
<keyword evidence="5" id="KW-1185">Reference proteome</keyword>
<dbReference type="InterPro" id="IPR011009">
    <property type="entry name" value="Kinase-like_dom_sf"/>
</dbReference>
<evidence type="ECO:0000256" key="2">
    <source>
        <dbReference type="ARBA" id="ARBA00022840"/>
    </source>
</evidence>
<dbReference type="PANTHER" id="PTHR27001">
    <property type="entry name" value="OS01G0253100 PROTEIN"/>
    <property type="match status" value="1"/>
</dbReference>
<sequence length="194" mass="21038">MPIFACLILRINVISLPLPSGYLGSLDAKTGVSYSGILPDGSRVGIMRMKIATTLAQGIAFLHDKVKQPHVHQDIHADNVLLDEEFGAHLMGVSVKVCAMGSDAGEDSNGRMIRNMRYIKLLSLYDKAKRAVLPYLGVDIGKRRSSICVGYPSSGVIIPMRLPMDGLIYTIRHNLLDNAAGSIEFSTALNTLAQ</sequence>
<dbReference type="Proteomes" id="UP001168877">
    <property type="component" value="Unassembled WGS sequence"/>
</dbReference>
<keyword evidence="3" id="KW-0732">Signal</keyword>
<reference evidence="4" key="2">
    <citation type="submission" date="2023-06" db="EMBL/GenBank/DDBJ databases">
        <authorList>
            <person name="Swenson N.G."/>
            <person name="Wegrzyn J.L."/>
            <person name="Mcevoy S.L."/>
        </authorList>
    </citation>
    <scope>NUCLEOTIDE SEQUENCE</scope>
    <source>
        <strain evidence="4">NS2018</strain>
        <tissue evidence="4">Leaf</tissue>
    </source>
</reference>
<feature type="chain" id="PRO_5041309152" description="Protein kinase domain-containing protein" evidence="3">
    <location>
        <begin position="16"/>
        <end position="194"/>
    </location>
</feature>
<dbReference type="GO" id="GO:0005524">
    <property type="term" value="F:ATP binding"/>
    <property type="evidence" value="ECO:0007669"/>
    <property type="project" value="UniProtKB-KW"/>
</dbReference>
<keyword evidence="1" id="KW-0547">Nucleotide-binding</keyword>
<comment type="caution">
    <text evidence="4">The sequence shown here is derived from an EMBL/GenBank/DDBJ whole genome shotgun (WGS) entry which is preliminary data.</text>
</comment>
<evidence type="ECO:0008006" key="6">
    <source>
        <dbReference type="Google" id="ProtNLM"/>
    </source>
</evidence>
<dbReference type="Gene3D" id="1.10.510.10">
    <property type="entry name" value="Transferase(Phosphotransferase) domain 1"/>
    <property type="match status" value="1"/>
</dbReference>
<dbReference type="EMBL" id="JAUESC010000383">
    <property type="protein sequence ID" value="KAK0584456.1"/>
    <property type="molecule type" value="Genomic_DNA"/>
</dbReference>
<feature type="signal peptide" evidence="3">
    <location>
        <begin position="1"/>
        <end position="15"/>
    </location>
</feature>
<evidence type="ECO:0000256" key="1">
    <source>
        <dbReference type="ARBA" id="ARBA00022741"/>
    </source>
</evidence>
<name>A0AA39VMG7_ACESA</name>
<organism evidence="4 5">
    <name type="scientific">Acer saccharum</name>
    <name type="common">Sugar maple</name>
    <dbReference type="NCBI Taxonomy" id="4024"/>
    <lineage>
        <taxon>Eukaryota</taxon>
        <taxon>Viridiplantae</taxon>
        <taxon>Streptophyta</taxon>
        <taxon>Embryophyta</taxon>
        <taxon>Tracheophyta</taxon>
        <taxon>Spermatophyta</taxon>
        <taxon>Magnoliopsida</taxon>
        <taxon>eudicotyledons</taxon>
        <taxon>Gunneridae</taxon>
        <taxon>Pentapetalae</taxon>
        <taxon>rosids</taxon>
        <taxon>malvids</taxon>
        <taxon>Sapindales</taxon>
        <taxon>Sapindaceae</taxon>
        <taxon>Hippocastanoideae</taxon>
        <taxon>Acereae</taxon>
        <taxon>Acer</taxon>
    </lineage>
</organism>
<dbReference type="PANTHER" id="PTHR27001:SF85">
    <property type="entry name" value="OS01G0104000 PROTEIN"/>
    <property type="match status" value="1"/>
</dbReference>